<sequence>MDHCRWTSWSVRIHYGMSCCNCRMTTKPRRECCRRDMNSDPAYVVDLTIDSPMNHPIQHESLPQRRARMQRREGVPVIDDIIDISTPVKQKRVEESPRKSCRKKVEKKSSLVCGMCPVCMEDLEFVNPTPERQVMSTLCGHTYCRACIEQVLEKKEECPKCRNRQTVGDIHPLYM</sequence>
<feature type="domain" description="RING-type" evidence="5">
    <location>
        <begin position="116"/>
        <end position="162"/>
    </location>
</feature>
<evidence type="ECO:0000313" key="7">
    <source>
        <dbReference type="Proteomes" id="UP000027135"/>
    </source>
</evidence>
<dbReference type="STRING" id="136037.A0A067QL81"/>
<dbReference type="PROSITE" id="PS50089">
    <property type="entry name" value="ZF_RING_2"/>
    <property type="match status" value="1"/>
</dbReference>
<dbReference type="InParanoid" id="A0A067QL81"/>
<dbReference type="OMA" id="STPEYPR"/>
<dbReference type="Gene3D" id="3.30.40.10">
    <property type="entry name" value="Zinc/RING finger domain, C3HC4 (zinc finger)"/>
    <property type="match status" value="1"/>
</dbReference>
<evidence type="ECO:0000313" key="6">
    <source>
        <dbReference type="EMBL" id="KDR09815.1"/>
    </source>
</evidence>
<protein>
    <recommendedName>
        <fullName evidence="5">RING-type domain-containing protein</fullName>
    </recommendedName>
</protein>
<evidence type="ECO:0000256" key="3">
    <source>
        <dbReference type="ARBA" id="ARBA00022833"/>
    </source>
</evidence>
<evidence type="ECO:0000256" key="4">
    <source>
        <dbReference type="PROSITE-ProRule" id="PRU00175"/>
    </source>
</evidence>
<gene>
    <name evidence="6" type="ORF">L798_15812</name>
</gene>
<keyword evidence="3" id="KW-0862">Zinc</keyword>
<accession>A0A067QL81</accession>
<dbReference type="InterPro" id="IPR017907">
    <property type="entry name" value="Znf_RING_CS"/>
</dbReference>
<dbReference type="PROSITE" id="PS00518">
    <property type="entry name" value="ZF_RING_1"/>
    <property type="match status" value="1"/>
</dbReference>
<evidence type="ECO:0000259" key="5">
    <source>
        <dbReference type="PROSITE" id="PS50089"/>
    </source>
</evidence>
<dbReference type="InterPro" id="IPR001841">
    <property type="entry name" value="Znf_RING"/>
</dbReference>
<dbReference type="InterPro" id="IPR013083">
    <property type="entry name" value="Znf_RING/FYVE/PHD"/>
</dbReference>
<dbReference type="InterPro" id="IPR047134">
    <property type="entry name" value="RNF4"/>
</dbReference>
<dbReference type="PANTHER" id="PTHR23041:SF78">
    <property type="entry name" value="E3 UBIQUITIN-PROTEIN LIGASE RNF4"/>
    <property type="match status" value="1"/>
</dbReference>
<dbReference type="AlphaFoldDB" id="A0A067QL81"/>
<dbReference type="SUPFAM" id="SSF57850">
    <property type="entry name" value="RING/U-box"/>
    <property type="match status" value="1"/>
</dbReference>
<dbReference type="SMART" id="SM00184">
    <property type="entry name" value="RING"/>
    <property type="match status" value="1"/>
</dbReference>
<dbReference type="EMBL" id="KK853210">
    <property type="protein sequence ID" value="KDR09815.1"/>
    <property type="molecule type" value="Genomic_DNA"/>
</dbReference>
<evidence type="ECO:0000256" key="2">
    <source>
        <dbReference type="ARBA" id="ARBA00022771"/>
    </source>
</evidence>
<dbReference type="Proteomes" id="UP000027135">
    <property type="component" value="Unassembled WGS sequence"/>
</dbReference>
<organism evidence="6 7">
    <name type="scientific">Zootermopsis nevadensis</name>
    <name type="common">Dampwood termite</name>
    <dbReference type="NCBI Taxonomy" id="136037"/>
    <lineage>
        <taxon>Eukaryota</taxon>
        <taxon>Metazoa</taxon>
        <taxon>Ecdysozoa</taxon>
        <taxon>Arthropoda</taxon>
        <taxon>Hexapoda</taxon>
        <taxon>Insecta</taxon>
        <taxon>Pterygota</taxon>
        <taxon>Neoptera</taxon>
        <taxon>Polyneoptera</taxon>
        <taxon>Dictyoptera</taxon>
        <taxon>Blattodea</taxon>
        <taxon>Blattoidea</taxon>
        <taxon>Termitoidae</taxon>
        <taxon>Termopsidae</taxon>
        <taxon>Zootermopsis</taxon>
    </lineage>
</organism>
<proteinExistence type="predicted"/>
<reference evidence="6 7" key="1">
    <citation type="journal article" date="2014" name="Nat. Commun.">
        <title>Molecular traces of alternative social organization in a termite genome.</title>
        <authorList>
            <person name="Terrapon N."/>
            <person name="Li C."/>
            <person name="Robertson H.M."/>
            <person name="Ji L."/>
            <person name="Meng X."/>
            <person name="Booth W."/>
            <person name="Chen Z."/>
            <person name="Childers C.P."/>
            <person name="Glastad K.M."/>
            <person name="Gokhale K."/>
            <person name="Gowin J."/>
            <person name="Gronenberg W."/>
            <person name="Hermansen R.A."/>
            <person name="Hu H."/>
            <person name="Hunt B.G."/>
            <person name="Huylmans A.K."/>
            <person name="Khalil S.M."/>
            <person name="Mitchell R.D."/>
            <person name="Munoz-Torres M.C."/>
            <person name="Mustard J.A."/>
            <person name="Pan H."/>
            <person name="Reese J.T."/>
            <person name="Scharf M.E."/>
            <person name="Sun F."/>
            <person name="Vogel H."/>
            <person name="Xiao J."/>
            <person name="Yang W."/>
            <person name="Yang Z."/>
            <person name="Yang Z."/>
            <person name="Zhou J."/>
            <person name="Zhu J."/>
            <person name="Brent C.S."/>
            <person name="Elsik C.G."/>
            <person name="Goodisman M.A."/>
            <person name="Liberles D.A."/>
            <person name="Roe R.M."/>
            <person name="Vargo E.L."/>
            <person name="Vilcinskas A."/>
            <person name="Wang J."/>
            <person name="Bornberg-Bauer E."/>
            <person name="Korb J."/>
            <person name="Zhang G."/>
            <person name="Liebig J."/>
        </authorList>
    </citation>
    <scope>NUCLEOTIDE SEQUENCE [LARGE SCALE GENOMIC DNA]</scope>
    <source>
        <tissue evidence="6">Whole organism</tissue>
    </source>
</reference>
<dbReference type="Pfam" id="PF13923">
    <property type="entry name" value="zf-C3HC4_2"/>
    <property type="match status" value="1"/>
</dbReference>
<dbReference type="PANTHER" id="PTHR23041">
    <property type="entry name" value="RING FINGER DOMAIN-CONTAINING"/>
    <property type="match status" value="1"/>
</dbReference>
<keyword evidence="1" id="KW-0479">Metal-binding</keyword>
<name>A0A067QL81_ZOONE</name>
<dbReference type="GO" id="GO:0008270">
    <property type="term" value="F:zinc ion binding"/>
    <property type="evidence" value="ECO:0007669"/>
    <property type="project" value="UniProtKB-KW"/>
</dbReference>
<keyword evidence="2 4" id="KW-0863">Zinc-finger</keyword>
<evidence type="ECO:0000256" key="1">
    <source>
        <dbReference type="ARBA" id="ARBA00022723"/>
    </source>
</evidence>
<dbReference type="OrthoDB" id="6105938at2759"/>
<keyword evidence="7" id="KW-1185">Reference proteome</keyword>